<dbReference type="AlphaFoldDB" id="A0AAN6DDQ2"/>
<feature type="region of interest" description="Disordered" evidence="1">
    <location>
        <begin position="332"/>
        <end position="353"/>
    </location>
</feature>
<name>A0AAN6DDQ2_PICAN</name>
<dbReference type="EMBL" id="JAHLUX010000007">
    <property type="protein sequence ID" value="KAG7817729.1"/>
    <property type="molecule type" value="Genomic_DNA"/>
</dbReference>
<dbReference type="GeneID" id="66127679"/>
<gene>
    <name evidence="2" type="ORF">KL928_003628</name>
</gene>
<feature type="compositionally biased region" description="Acidic residues" evidence="1">
    <location>
        <begin position="48"/>
        <end position="58"/>
    </location>
</feature>
<proteinExistence type="predicted"/>
<feature type="compositionally biased region" description="Low complexity" evidence="1">
    <location>
        <begin position="206"/>
        <end position="219"/>
    </location>
</feature>
<feature type="compositionally biased region" description="Polar residues" evidence="1">
    <location>
        <begin position="335"/>
        <end position="345"/>
    </location>
</feature>
<sequence length="470" mass="51717">MASSSKDNLAAIAASDDDSTSLSTRAQEGLDNYIHNLSLTDEQKPDGADEEPLQDTEQGENTGSVVVADEVLDPVASTSDHTVVESPLETTPPLDIHRSSVPDTLSAQSGNSIDDISRSIDEFANGLTGEDARQEADEESEQDSAEPENKAQAKPVADAEEFRGRFLNDFDTSEEQEHSGTQNDTIRTSFDASTDTSSNRAPDEQSSLSYSSHLSNSPSDRFSWQQNDDQFSFAGHETRSVSSSGSLSTRRTYDLSDSYCESVLGEESEADQFRQNFVRQNTKDTVRPVRSETLGSSVYEDPRSERYQGRGPIVRPPIQQSRVRSMLIDDVPEPRTNSRVASETSQDTKDTKETIKETPAITAFPDADLKKIMQLPTTEKRLAALQKARRDLMEYDTGLSGYLHEAIKAGSKSFANTDSQLGPNVLNAFKNSDQYHSSTPSTAELANDLLRTSSVIKQKGRNLLRKIHLK</sequence>
<evidence type="ECO:0000256" key="1">
    <source>
        <dbReference type="SAM" id="MobiDB-lite"/>
    </source>
</evidence>
<feature type="compositionally biased region" description="Acidic residues" evidence="1">
    <location>
        <begin position="136"/>
        <end position="146"/>
    </location>
</feature>
<feature type="compositionally biased region" description="Polar residues" evidence="1">
    <location>
        <begin position="179"/>
        <end position="200"/>
    </location>
</feature>
<comment type="caution">
    <text evidence="2">The sequence shown here is derived from an EMBL/GenBank/DDBJ whole genome shotgun (WGS) entry which is preliminary data.</text>
</comment>
<protein>
    <submittedName>
        <fullName evidence="2">Uncharacterized protein</fullName>
    </submittedName>
</protein>
<dbReference type="RefSeq" id="XP_043059070.1">
    <property type="nucleotide sequence ID" value="XM_043204236.1"/>
</dbReference>
<evidence type="ECO:0000313" key="3">
    <source>
        <dbReference type="Proteomes" id="UP001196530"/>
    </source>
</evidence>
<organism evidence="2 3">
    <name type="scientific">Pichia angusta</name>
    <name type="common">Yeast</name>
    <name type="synonym">Hansenula polymorpha</name>
    <dbReference type="NCBI Taxonomy" id="870730"/>
    <lineage>
        <taxon>Eukaryota</taxon>
        <taxon>Fungi</taxon>
        <taxon>Dikarya</taxon>
        <taxon>Ascomycota</taxon>
        <taxon>Saccharomycotina</taxon>
        <taxon>Pichiomycetes</taxon>
        <taxon>Pichiales</taxon>
        <taxon>Pichiaceae</taxon>
        <taxon>Ogataea</taxon>
    </lineage>
</organism>
<reference evidence="2" key="1">
    <citation type="journal article" date="2021" name="G3 (Bethesda)">
        <title>Genomic diversity, chromosomal rearrangements, and interspecies hybridization in the ogataea polymorpha species complex.</title>
        <authorList>
            <person name="Hanson S.J."/>
            <person name="Cinneide E.O."/>
            <person name="Salzberg L.I."/>
            <person name="Wolfe K.H."/>
            <person name="McGowan J."/>
            <person name="Fitzpatrick D.A."/>
            <person name="Matlin K."/>
        </authorList>
    </citation>
    <scope>NUCLEOTIDE SEQUENCE</scope>
    <source>
        <strain evidence="2">61-244</strain>
    </source>
</reference>
<feature type="region of interest" description="Disordered" evidence="1">
    <location>
        <begin position="1"/>
        <end position="228"/>
    </location>
</feature>
<feature type="compositionally biased region" description="Polar residues" evidence="1">
    <location>
        <begin position="101"/>
        <end position="114"/>
    </location>
</feature>
<accession>A0AAN6DDQ2</accession>
<dbReference type="Proteomes" id="UP001196530">
    <property type="component" value="Unassembled WGS sequence"/>
</dbReference>
<feature type="compositionally biased region" description="Low complexity" evidence="1">
    <location>
        <begin position="7"/>
        <end position="24"/>
    </location>
</feature>
<evidence type="ECO:0000313" key="2">
    <source>
        <dbReference type="EMBL" id="KAG7817729.1"/>
    </source>
</evidence>